<dbReference type="Pfam" id="PF00583">
    <property type="entry name" value="Acetyltransf_1"/>
    <property type="match status" value="1"/>
</dbReference>
<accession>A0A7W4YWU6</accession>
<dbReference type="AlphaFoldDB" id="A0A7W4YWU6"/>
<name>A0A7W4YWU6_9HYPH</name>
<dbReference type="InterPro" id="IPR000182">
    <property type="entry name" value="GNAT_dom"/>
</dbReference>
<dbReference type="EMBL" id="JACHWB010000001">
    <property type="protein sequence ID" value="MBB3018323.1"/>
    <property type="molecule type" value="Genomic_DNA"/>
</dbReference>
<dbReference type="GO" id="GO:0016747">
    <property type="term" value="F:acyltransferase activity, transferring groups other than amino-acyl groups"/>
    <property type="evidence" value="ECO:0007669"/>
    <property type="project" value="InterPro"/>
</dbReference>
<evidence type="ECO:0000313" key="4">
    <source>
        <dbReference type="EMBL" id="MBB3018323.1"/>
    </source>
</evidence>
<dbReference type="RefSeq" id="WP_183448314.1">
    <property type="nucleotide sequence ID" value="NZ_JACHWB010000001.1"/>
</dbReference>
<evidence type="ECO:0000259" key="3">
    <source>
        <dbReference type="PROSITE" id="PS51186"/>
    </source>
</evidence>
<dbReference type="SUPFAM" id="SSF55729">
    <property type="entry name" value="Acyl-CoA N-acyltransferases (Nat)"/>
    <property type="match status" value="1"/>
</dbReference>
<reference evidence="4 5" key="1">
    <citation type="submission" date="2020-08" db="EMBL/GenBank/DDBJ databases">
        <title>The Agave Microbiome: Exploring the role of microbial communities in plant adaptations to desert environments.</title>
        <authorList>
            <person name="Partida-Martinez L.P."/>
        </authorList>
    </citation>
    <scope>NUCLEOTIDE SEQUENCE [LARGE SCALE GENOMIC DNA]</scope>
    <source>
        <strain evidence="4 5">AT3.9</strain>
    </source>
</reference>
<keyword evidence="1 4" id="KW-0808">Transferase</keyword>
<dbReference type="Proteomes" id="UP000532010">
    <property type="component" value="Unassembled WGS sequence"/>
</dbReference>
<dbReference type="Gene3D" id="3.40.630.30">
    <property type="match status" value="1"/>
</dbReference>
<feature type="domain" description="N-acetyltransferase" evidence="3">
    <location>
        <begin position="5"/>
        <end position="165"/>
    </location>
</feature>
<keyword evidence="2" id="KW-0012">Acyltransferase</keyword>
<proteinExistence type="predicted"/>
<evidence type="ECO:0000256" key="2">
    <source>
        <dbReference type="ARBA" id="ARBA00023315"/>
    </source>
</evidence>
<dbReference type="InterPro" id="IPR016181">
    <property type="entry name" value="Acyl_CoA_acyltransferase"/>
</dbReference>
<dbReference type="PROSITE" id="PS51186">
    <property type="entry name" value="GNAT"/>
    <property type="match status" value="1"/>
</dbReference>
<dbReference type="CDD" id="cd04301">
    <property type="entry name" value="NAT_SF"/>
    <property type="match status" value="1"/>
</dbReference>
<evidence type="ECO:0000256" key="1">
    <source>
        <dbReference type="ARBA" id="ARBA00022679"/>
    </source>
</evidence>
<gene>
    <name evidence="4" type="ORF">FHR70_001363</name>
</gene>
<dbReference type="PANTHER" id="PTHR43877">
    <property type="entry name" value="AMINOALKYLPHOSPHONATE N-ACETYLTRANSFERASE-RELATED-RELATED"/>
    <property type="match status" value="1"/>
</dbReference>
<organism evidence="4 5">
    <name type="scientific">Microvirga lupini</name>
    <dbReference type="NCBI Taxonomy" id="420324"/>
    <lineage>
        <taxon>Bacteria</taxon>
        <taxon>Pseudomonadati</taxon>
        <taxon>Pseudomonadota</taxon>
        <taxon>Alphaproteobacteria</taxon>
        <taxon>Hyphomicrobiales</taxon>
        <taxon>Methylobacteriaceae</taxon>
        <taxon>Microvirga</taxon>
    </lineage>
</organism>
<comment type="caution">
    <text evidence="4">The sequence shown here is derived from an EMBL/GenBank/DDBJ whole genome shotgun (WGS) entry which is preliminary data.</text>
</comment>
<evidence type="ECO:0000313" key="5">
    <source>
        <dbReference type="Proteomes" id="UP000532010"/>
    </source>
</evidence>
<sequence length="171" mass="19118">MSPSISIRPLTPSDAQAFRDLRLEALSSHPEAFSSSHEEESPRSLDEFRARIPASGPNAIFGAFAEGRLIGMAGFVVYDRPKARHKGLMWGVFVKQDWRGQRVGKALVQSVIDRASRHVIMIEAAVVLTNESARRTYHGLGFKPYGIEPKAIRVGDRFYDEELIYLEFPGS</sequence>
<dbReference type="InterPro" id="IPR050832">
    <property type="entry name" value="Bact_Acetyltransf"/>
</dbReference>
<keyword evidence="5" id="KW-1185">Reference proteome</keyword>
<protein>
    <submittedName>
        <fullName evidence="4">RimJ/RimL family protein N-acetyltransferase</fullName>
    </submittedName>
</protein>